<comment type="caution">
    <text evidence="2">The sequence shown here is derived from an EMBL/GenBank/DDBJ whole genome shotgun (WGS) entry which is preliminary data.</text>
</comment>
<dbReference type="InterPro" id="IPR025572">
    <property type="entry name" value="YgaB"/>
</dbReference>
<proteinExistence type="predicted"/>
<dbReference type="Pfam" id="PF14182">
    <property type="entry name" value="YgaB"/>
    <property type="match status" value="1"/>
</dbReference>
<evidence type="ECO:0000313" key="2">
    <source>
        <dbReference type="EMBL" id="MEI5908541.1"/>
    </source>
</evidence>
<dbReference type="EMBL" id="JBBAXC010000014">
    <property type="protein sequence ID" value="MEI5908541.1"/>
    <property type="molecule type" value="Genomic_DNA"/>
</dbReference>
<sequence length="83" mass="9904">MDTFNQLVGEQLKTMEKLLFLQAEIERCQQMESGLIERNETEKVEKVKEEVKKLKKELKEVQEEFTRQTNEVIHTYSQTKVTN</sequence>
<keyword evidence="3" id="KW-1185">Reference proteome</keyword>
<keyword evidence="1" id="KW-0175">Coiled coil</keyword>
<evidence type="ECO:0000256" key="1">
    <source>
        <dbReference type="SAM" id="Coils"/>
    </source>
</evidence>
<name>A0ABU8HGN4_9BACI</name>
<dbReference type="RefSeq" id="WP_336587991.1">
    <property type="nucleotide sequence ID" value="NZ_JBBAXC010000014.1"/>
</dbReference>
<feature type="coiled-coil region" evidence="1">
    <location>
        <begin position="37"/>
        <end position="71"/>
    </location>
</feature>
<dbReference type="Proteomes" id="UP001312865">
    <property type="component" value="Unassembled WGS sequence"/>
</dbReference>
<accession>A0ABU8HGN4</accession>
<protein>
    <submittedName>
        <fullName evidence="2">YgaB family protein</fullName>
    </submittedName>
</protein>
<gene>
    <name evidence="2" type="ORF">WAK64_15955</name>
</gene>
<organism evidence="2 3">
    <name type="scientific">Bacillus spongiae</name>
    <dbReference type="NCBI Taxonomy" id="2683610"/>
    <lineage>
        <taxon>Bacteria</taxon>
        <taxon>Bacillati</taxon>
        <taxon>Bacillota</taxon>
        <taxon>Bacilli</taxon>
        <taxon>Bacillales</taxon>
        <taxon>Bacillaceae</taxon>
        <taxon>Bacillus</taxon>
    </lineage>
</organism>
<evidence type="ECO:0000313" key="3">
    <source>
        <dbReference type="Proteomes" id="UP001312865"/>
    </source>
</evidence>
<reference evidence="2 3" key="1">
    <citation type="journal article" date="2018" name="J. Microbiol.">
        <title>Bacillus spongiae sp. nov., isolated from sponge of Jeju Island.</title>
        <authorList>
            <person name="Lee G.E."/>
            <person name="Im W.T."/>
            <person name="Park J.S."/>
        </authorList>
    </citation>
    <scope>NUCLEOTIDE SEQUENCE [LARGE SCALE GENOMIC DNA]</scope>
    <source>
        <strain evidence="2 3">135PIL107-10</strain>
    </source>
</reference>